<accession>A0AAE0JYH8</accession>
<reference evidence="1" key="1">
    <citation type="journal article" date="2023" name="Mol. Phylogenet. Evol.">
        <title>Genome-scale phylogeny and comparative genomics of the fungal order Sordariales.</title>
        <authorList>
            <person name="Hensen N."/>
            <person name="Bonometti L."/>
            <person name="Westerberg I."/>
            <person name="Brannstrom I.O."/>
            <person name="Guillou S."/>
            <person name="Cros-Aarteil S."/>
            <person name="Calhoun S."/>
            <person name="Haridas S."/>
            <person name="Kuo A."/>
            <person name="Mondo S."/>
            <person name="Pangilinan J."/>
            <person name="Riley R."/>
            <person name="LaButti K."/>
            <person name="Andreopoulos B."/>
            <person name="Lipzen A."/>
            <person name="Chen C."/>
            <person name="Yan M."/>
            <person name="Daum C."/>
            <person name="Ng V."/>
            <person name="Clum A."/>
            <person name="Steindorff A."/>
            <person name="Ohm R.A."/>
            <person name="Martin F."/>
            <person name="Silar P."/>
            <person name="Natvig D.O."/>
            <person name="Lalanne C."/>
            <person name="Gautier V."/>
            <person name="Ament-Velasquez S.L."/>
            <person name="Kruys A."/>
            <person name="Hutchinson M.I."/>
            <person name="Powell A.J."/>
            <person name="Barry K."/>
            <person name="Miller A.N."/>
            <person name="Grigoriev I.V."/>
            <person name="Debuchy R."/>
            <person name="Gladieux P."/>
            <person name="Hiltunen Thoren M."/>
            <person name="Johannesson H."/>
        </authorList>
    </citation>
    <scope>NUCLEOTIDE SEQUENCE</scope>
    <source>
        <strain evidence="1">CBS 958.72</strain>
    </source>
</reference>
<comment type="caution">
    <text evidence="1">The sequence shown here is derived from an EMBL/GenBank/DDBJ whole genome shotgun (WGS) entry which is preliminary data.</text>
</comment>
<dbReference type="EMBL" id="JAULSN010000007">
    <property type="protein sequence ID" value="KAK3366711.1"/>
    <property type="molecule type" value="Genomic_DNA"/>
</dbReference>
<keyword evidence="2" id="KW-1185">Reference proteome</keyword>
<name>A0AAE0JYH8_9PEZI</name>
<reference evidence="1" key="2">
    <citation type="submission" date="2023-06" db="EMBL/GenBank/DDBJ databases">
        <authorList>
            <consortium name="Lawrence Berkeley National Laboratory"/>
            <person name="Haridas S."/>
            <person name="Hensen N."/>
            <person name="Bonometti L."/>
            <person name="Westerberg I."/>
            <person name="Brannstrom I.O."/>
            <person name="Guillou S."/>
            <person name="Cros-Aarteil S."/>
            <person name="Calhoun S."/>
            <person name="Kuo A."/>
            <person name="Mondo S."/>
            <person name="Pangilinan J."/>
            <person name="Riley R."/>
            <person name="Labutti K."/>
            <person name="Andreopoulos B."/>
            <person name="Lipzen A."/>
            <person name="Chen C."/>
            <person name="Yanf M."/>
            <person name="Daum C."/>
            <person name="Ng V."/>
            <person name="Clum A."/>
            <person name="Steindorff A."/>
            <person name="Ohm R."/>
            <person name="Martin F."/>
            <person name="Silar P."/>
            <person name="Natvig D."/>
            <person name="Lalanne C."/>
            <person name="Gautier V."/>
            <person name="Ament-Velasquez S.L."/>
            <person name="Kruys A."/>
            <person name="Hutchinson M.I."/>
            <person name="Powell A.J."/>
            <person name="Barry K."/>
            <person name="Miller A.N."/>
            <person name="Grigoriev I.V."/>
            <person name="Debuchy R."/>
            <person name="Gladieux P."/>
            <person name="Thoren M.H."/>
            <person name="Johannesson H."/>
        </authorList>
    </citation>
    <scope>NUCLEOTIDE SEQUENCE</scope>
    <source>
        <strain evidence="1">CBS 958.72</strain>
    </source>
</reference>
<dbReference type="Proteomes" id="UP001287356">
    <property type="component" value="Unassembled WGS sequence"/>
</dbReference>
<sequence>MASPPYACPRHILKGVDKPDEEELHQQQFFLRRVVHGAHGWRPAMKSKWEVLVDFVNKLASSTSLRPWDTLSLTTQELLRRLLGGSAKPYYDAPDTSSALMQAWLWYALDDNLFSDLDKWATPAITPEERGESGVYAENEFHYWRIFTIRMMMNEELGGVRMTIAEVLGTNAAPHTSIDRLADRLMGKLAEIIDEAESPLSTLEYGVRRTARSAVFTDLAILRAWPHVMIAWRLPNMASAADMQGHPFRESPALQYYDDMFESKGDSIDFVVSPGIFESGQPITRYYEGIWVCPIRVAINGSLDDTAAGFRSFIM</sequence>
<proteinExistence type="predicted"/>
<evidence type="ECO:0000313" key="1">
    <source>
        <dbReference type="EMBL" id="KAK3366711.1"/>
    </source>
</evidence>
<dbReference type="AlphaFoldDB" id="A0AAE0JYH8"/>
<gene>
    <name evidence="1" type="ORF">B0T24DRAFT_596618</name>
</gene>
<evidence type="ECO:0000313" key="2">
    <source>
        <dbReference type="Proteomes" id="UP001287356"/>
    </source>
</evidence>
<protein>
    <submittedName>
        <fullName evidence="1">Uncharacterized protein</fullName>
    </submittedName>
</protein>
<organism evidence="1 2">
    <name type="scientific">Lasiosphaeria ovina</name>
    <dbReference type="NCBI Taxonomy" id="92902"/>
    <lineage>
        <taxon>Eukaryota</taxon>
        <taxon>Fungi</taxon>
        <taxon>Dikarya</taxon>
        <taxon>Ascomycota</taxon>
        <taxon>Pezizomycotina</taxon>
        <taxon>Sordariomycetes</taxon>
        <taxon>Sordariomycetidae</taxon>
        <taxon>Sordariales</taxon>
        <taxon>Lasiosphaeriaceae</taxon>
        <taxon>Lasiosphaeria</taxon>
    </lineage>
</organism>